<dbReference type="EMBL" id="LYXU01000002">
    <property type="protein sequence ID" value="OBS25676.1"/>
    <property type="molecule type" value="Genomic_DNA"/>
</dbReference>
<dbReference type="AlphaFoldDB" id="A0A1B8AZ45"/>
<keyword evidence="3" id="KW-1185">Reference proteome</keyword>
<feature type="compositionally biased region" description="Basic and acidic residues" evidence="1">
    <location>
        <begin position="397"/>
        <end position="411"/>
    </location>
</feature>
<feature type="compositionally biased region" description="Polar residues" evidence="1">
    <location>
        <begin position="359"/>
        <end position="370"/>
    </location>
</feature>
<proteinExistence type="predicted"/>
<feature type="region of interest" description="Disordered" evidence="1">
    <location>
        <begin position="565"/>
        <end position="632"/>
    </location>
</feature>
<evidence type="ECO:0000313" key="3">
    <source>
        <dbReference type="Proteomes" id="UP000091967"/>
    </source>
</evidence>
<gene>
    <name evidence="2" type="ORF">FPOA_06210</name>
</gene>
<comment type="caution">
    <text evidence="2">The sequence shown here is derived from an EMBL/GenBank/DDBJ whole genome shotgun (WGS) entry which is preliminary data.</text>
</comment>
<name>A0A1B8AZ45_FUSPO</name>
<feature type="region of interest" description="Disordered" evidence="1">
    <location>
        <begin position="287"/>
        <end position="314"/>
    </location>
</feature>
<dbReference type="Proteomes" id="UP000091967">
    <property type="component" value="Unassembled WGS sequence"/>
</dbReference>
<evidence type="ECO:0000313" key="2">
    <source>
        <dbReference type="EMBL" id="OBS25676.1"/>
    </source>
</evidence>
<feature type="compositionally biased region" description="Low complexity" evidence="1">
    <location>
        <begin position="588"/>
        <end position="604"/>
    </location>
</feature>
<feature type="compositionally biased region" description="Low complexity" evidence="1">
    <location>
        <begin position="611"/>
        <end position="625"/>
    </location>
</feature>
<accession>A0A1B8AZ45</accession>
<feature type="region of interest" description="Disordered" evidence="1">
    <location>
        <begin position="351"/>
        <end position="421"/>
    </location>
</feature>
<feature type="compositionally biased region" description="Basic residues" evidence="1">
    <location>
        <begin position="235"/>
        <end position="260"/>
    </location>
</feature>
<feature type="compositionally biased region" description="Low complexity" evidence="1">
    <location>
        <begin position="565"/>
        <end position="578"/>
    </location>
</feature>
<protein>
    <submittedName>
        <fullName evidence="2">Uncharacterized protein</fullName>
    </submittedName>
</protein>
<feature type="region of interest" description="Disordered" evidence="1">
    <location>
        <begin position="226"/>
        <end position="273"/>
    </location>
</feature>
<evidence type="ECO:0000256" key="1">
    <source>
        <dbReference type="SAM" id="MobiDB-lite"/>
    </source>
</evidence>
<sequence>MSVNIPNTAEMAQGMQNAPPMSDSYQLQQMMANTTSAPQLQQMMANTTSTPQLQQMMANTTSAPQLQQMMANTTSAPQLQQMMANTTSAPQNLNFVSTFPPLATSPQMWNPAFFPVAMNSMYGVGDAYGCIDPLAANGQASFMDGAPNAVYGQFQAPFMETELQTPSLGLNAAAAFIPVASQHQMGMTPTPFEMGIPARFEMGMTAPFEMGMPARFEMGMPARFEMASRTSQPKPKPKPAARKPKQKRATKSTRAAKPRNRSNSNSNNALADMPGMDKLVNRLGDVAHGATLPPDVSRNVDMTPRPQPKHQAADFLNDPPAVQIAHQPVHQPPRLPSASAEEFIPLVAPAEVSSEEHTNPQSNASGQQAPPLTKNEKYLLQAERDGIIPPPSKRRVVRVERNDPRLQRDENGEPITPPSDRYSIFYVAPPDEHEKGFNNDLIDHMMGVFQNEKEAANRDSTTLKIGAPSEVGDSCGPLTFQSALETIYNDTADCDNSLVEATLAEPAEPQQDQQMRKVSDGLSQDLMEQPLPVTAEENEEFGRLFEALQAYNHQDEYNSSALLGASESSTTSPASTETHIGAYETPESELASGSSSDKSSSGVEDLSDLSTDTTITTTATTATTTGGAQKRKVTEDDIAVANKKARTEF</sequence>
<organism evidence="2 3">
    <name type="scientific">Fusarium poae</name>
    <dbReference type="NCBI Taxonomy" id="36050"/>
    <lineage>
        <taxon>Eukaryota</taxon>
        <taxon>Fungi</taxon>
        <taxon>Dikarya</taxon>
        <taxon>Ascomycota</taxon>
        <taxon>Pezizomycotina</taxon>
        <taxon>Sordariomycetes</taxon>
        <taxon>Hypocreomycetidae</taxon>
        <taxon>Hypocreales</taxon>
        <taxon>Nectriaceae</taxon>
        <taxon>Fusarium</taxon>
    </lineage>
</organism>
<feature type="compositionally biased region" description="Basic and acidic residues" evidence="1">
    <location>
        <begin position="374"/>
        <end position="386"/>
    </location>
</feature>
<reference evidence="2 3" key="1">
    <citation type="submission" date="2016-06" db="EMBL/GenBank/DDBJ databases">
        <title>Living apart together: crosstalk between the core and supernumerary genomes in a fungal plant pathogen.</title>
        <authorList>
            <person name="Vanheule A."/>
            <person name="Audenaert K."/>
            <person name="Warris S."/>
            <person name="Van De Geest H."/>
            <person name="Schijlen E."/>
            <person name="Hofte M."/>
            <person name="De Saeger S."/>
            <person name="Haesaert G."/>
            <person name="Waalwijk C."/>
            <person name="Van Der Lee T."/>
        </authorList>
    </citation>
    <scope>NUCLEOTIDE SEQUENCE [LARGE SCALE GENOMIC DNA]</scope>
    <source>
        <strain evidence="2 3">2516</strain>
    </source>
</reference>